<evidence type="ECO:0000313" key="1">
    <source>
        <dbReference type="EMBL" id="BBX38039.1"/>
    </source>
</evidence>
<reference evidence="1 2" key="1">
    <citation type="journal article" date="2019" name="Emerg. Microbes Infect.">
        <title>Comprehensive subspecies identification of 175 nontuberculous mycobacteria species based on 7547 genomic profiles.</title>
        <authorList>
            <person name="Matsumoto Y."/>
            <person name="Kinjo T."/>
            <person name="Motooka D."/>
            <person name="Nabeya D."/>
            <person name="Jung N."/>
            <person name="Uechi K."/>
            <person name="Horii T."/>
            <person name="Iida T."/>
            <person name="Fujita J."/>
            <person name="Nakamura S."/>
        </authorList>
    </citation>
    <scope>NUCLEOTIDE SEQUENCE [LARGE SCALE GENOMIC DNA]</scope>
    <source>
        <strain evidence="1 2">JCM 12375</strain>
    </source>
</reference>
<dbReference type="EMBL" id="AP022567">
    <property type="protein sequence ID" value="BBX38039.1"/>
    <property type="molecule type" value="Genomic_DNA"/>
</dbReference>
<protein>
    <recommendedName>
        <fullName evidence="3">AbiJ-NTD3 domain-containing protein</fullName>
    </recommendedName>
</protein>
<gene>
    <name evidence="1" type="ORF">MMAGJ_73210</name>
</gene>
<dbReference type="Proteomes" id="UP000465622">
    <property type="component" value="Chromosome"/>
</dbReference>
<proteinExistence type="predicted"/>
<evidence type="ECO:0000313" key="2">
    <source>
        <dbReference type="Proteomes" id="UP000465622"/>
    </source>
</evidence>
<sequence>MRYITDVFTLALGRRPSEFVNGGALGSAEIESLRAVYHEWQRHEQVCTHSSSELWPLISHHDDQDGLVVLRNFPATARPTWNGQSKNVRDELATHLVACNGVVLADPLRRIFFDVDDRPVLHPRSEDLHRVAARLGTIEPLIDSEVVKVSPIHPSLHTAERQSWIEPFNLGPGLKVITDLIEEGYWISDRPPVEQRLYPEKVRQFLSSCGVRGSDLPTADPLAAVEAFARALMEVSWQLANAIRSGADLYLTSRLERRLFEVLIEDCADQLRHHTRLTEGPEAQGEHLGMLATVGLPLLNASAITFDDVVDIRTGDAFTAWRTNLNRALNSYSIALDAGRSPVSAREHFATELRSAASELTAC</sequence>
<accession>A0ABN5YIY7</accession>
<dbReference type="RefSeq" id="WP_036443270.1">
    <property type="nucleotide sequence ID" value="NZ_AP022567.1"/>
</dbReference>
<name>A0ABN5YIY7_MYCME</name>
<keyword evidence="2" id="KW-1185">Reference proteome</keyword>
<evidence type="ECO:0008006" key="3">
    <source>
        <dbReference type="Google" id="ProtNLM"/>
    </source>
</evidence>
<organism evidence="1 2">
    <name type="scientific">Mycolicibacterium mageritense</name>
    <name type="common">Mycobacterium mageritense</name>
    <dbReference type="NCBI Taxonomy" id="53462"/>
    <lineage>
        <taxon>Bacteria</taxon>
        <taxon>Bacillati</taxon>
        <taxon>Actinomycetota</taxon>
        <taxon>Actinomycetes</taxon>
        <taxon>Mycobacteriales</taxon>
        <taxon>Mycobacteriaceae</taxon>
        <taxon>Mycolicibacterium</taxon>
    </lineage>
</organism>